<dbReference type="Proteomes" id="UP000218231">
    <property type="component" value="Unassembled WGS sequence"/>
</dbReference>
<feature type="transmembrane region" description="Helical" evidence="1">
    <location>
        <begin position="68"/>
        <end position="94"/>
    </location>
</feature>
<dbReference type="EMBL" id="LIAE01008023">
    <property type="protein sequence ID" value="PAV75863.1"/>
    <property type="molecule type" value="Genomic_DNA"/>
</dbReference>
<evidence type="ECO:0000313" key="2">
    <source>
        <dbReference type="EMBL" id="PAV75863.1"/>
    </source>
</evidence>
<protein>
    <submittedName>
        <fullName evidence="2">Uncharacterized protein</fullName>
    </submittedName>
</protein>
<name>A0A2A2KPX0_9BILA</name>
<reference evidence="2 3" key="1">
    <citation type="journal article" date="2017" name="Curr. Biol.">
        <title>Genome architecture and evolution of a unichromosomal asexual nematode.</title>
        <authorList>
            <person name="Fradin H."/>
            <person name="Zegar C."/>
            <person name="Gutwein M."/>
            <person name="Lucas J."/>
            <person name="Kovtun M."/>
            <person name="Corcoran D."/>
            <person name="Baugh L.R."/>
            <person name="Kiontke K."/>
            <person name="Gunsalus K."/>
            <person name="Fitch D.H."/>
            <person name="Piano F."/>
        </authorList>
    </citation>
    <scope>NUCLEOTIDE SEQUENCE [LARGE SCALE GENOMIC DNA]</scope>
    <source>
        <strain evidence="2">PF1309</strain>
    </source>
</reference>
<proteinExistence type="predicted"/>
<comment type="caution">
    <text evidence="2">The sequence shown here is derived from an EMBL/GenBank/DDBJ whole genome shotgun (WGS) entry which is preliminary data.</text>
</comment>
<organism evidence="2 3">
    <name type="scientific">Diploscapter pachys</name>
    <dbReference type="NCBI Taxonomy" id="2018661"/>
    <lineage>
        <taxon>Eukaryota</taxon>
        <taxon>Metazoa</taxon>
        <taxon>Ecdysozoa</taxon>
        <taxon>Nematoda</taxon>
        <taxon>Chromadorea</taxon>
        <taxon>Rhabditida</taxon>
        <taxon>Rhabditina</taxon>
        <taxon>Rhabditomorpha</taxon>
        <taxon>Rhabditoidea</taxon>
        <taxon>Rhabditidae</taxon>
        <taxon>Diploscapter</taxon>
    </lineage>
</organism>
<keyword evidence="3" id="KW-1185">Reference proteome</keyword>
<keyword evidence="1" id="KW-1133">Transmembrane helix</keyword>
<keyword evidence="1" id="KW-0812">Transmembrane</keyword>
<sequence>MPDERVIGREAEKIEGGKQSFFFRHSPAFQHSLVPSFSPTPPRQWPSALQLLSSVISALFNPHGLSSILVFSALHAIISAYVLPFAVPFILSLICKSTQQGISTISTFEILHIFGGELHSTPSPQSYFGMNKLAMETQAQKGRREKDVTELEKQRKLYELSQRYLDS</sequence>
<gene>
    <name evidence="2" type="ORF">WR25_08139</name>
</gene>
<evidence type="ECO:0000313" key="3">
    <source>
        <dbReference type="Proteomes" id="UP000218231"/>
    </source>
</evidence>
<accession>A0A2A2KPX0</accession>
<evidence type="ECO:0000256" key="1">
    <source>
        <dbReference type="SAM" id="Phobius"/>
    </source>
</evidence>
<dbReference type="AlphaFoldDB" id="A0A2A2KPX0"/>
<keyword evidence="1" id="KW-0472">Membrane</keyword>